<gene>
    <name evidence="1" type="ORF">SAMN02745131_02990</name>
</gene>
<dbReference type="RefSeq" id="WP_072836138.1">
    <property type="nucleotide sequence ID" value="NZ_FQUU01000013.1"/>
</dbReference>
<sequence length="251" mass="27376">MRKGLYIVLILLPLCFLSIQHIKAQVLLRSDSAASQIGASANSEKFSNGNNPREDDCIALNIGMPSRAMQQAIRNNMFNKGFGLSILVVYNPFKKSSVLRLGGEIGYTYYGRFKSGGLKTSYGIAHLVPVIRLRPDISTSIIPFADVFAGGDFYISNTKQDLGALETIAGIESYDFGSTISASFVKGLATGLMIRFSKTATSRLLLRFSYARGTPIKYVDRNSLNPVYGFLEGRSPVEYFAIQIGIAGIGK</sequence>
<dbReference type="STRING" id="1121884.SAMN02745131_02990"/>
<dbReference type="AlphaFoldDB" id="A0A1M5CR49"/>
<organism evidence="1 2">
    <name type="scientific">Flavisolibacter ginsengisoli DSM 18119</name>
    <dbReference type="NCBI Taxonomy" id="1121884"/>
    <lineage>
        <taxon>Bacteria</taxon>
        <taxon>Pseudomonadati</taxon>
        <taxon>Bacteroidota</taxon>
        <taxon>Chitinophagia</taxon>
        <taxon>Chitinophagales</taxon>
        <taxon>Chitinophagaceae</taxon>
        <taxon>Flavisolibacter</taxon>
    </lineage>
</organism>
<accession>A0A1M5CR49</accession>
<dbReference type="Proteomes" id="UP000184048">
    <property type="component" value="Unassembled WGS sequence"/>
</dbReference>
<evidence type="ECO:0008006" key="3">
    <source>
        <dbReference type="Google" id="ProtNLM"/>
    </source>
</evidence>
<proteinExistence type="predicted"/>
<keyword evidence="2" id="KW-1185">Reference proteome</keyword>
<name>A0A1M5CR49_9BACT</name>
<dbReference type="EMBL" id="FQUU01000013">
    <property type="protein sequence ID" value="SHF57225.1"/>
    <property type="molecule type" value="Genomic_DNA"/>
</dbReference>
<reference evidence="1 2" key="1">
    <citation type="submission" date="2016-11" db="EMBL/GenBank/DDBJ databases">
        <authorList>
            <person name="Jaros S."/>
            <person name="Januszkiewicz K."/>
            <person name="Wedrychowicz H."/>
        </authorList>
    </citation>
    <scope>NUCLEOTIDE SEQUENCE [LARGE SCALE GENOMIC DNA]</scope>
    <source>
        <strain evidence="1 2">DSM 18119</strain>
    </source>
</reference>
<evidence type="ECO:0000313" key="2">
    <source>
        <dbReference type="Proteomes" id="UP000184048"/>
    </source>
</evidence>
<evidence type="ECO:0000313" key="1">
    <source>
        <dbReference type="EMBL" id="SHF57225.1"/>
    </source>
</evidence>
<protein>
    <recommendedName>
        <fullName evidence="3">Outer membrane protein beta-barrel domain-containing protein</fullName>
    </recommendedName>
</protein>